<dbReference type="Proteomes" id="UP001302676">
    <property type="component" value="Unassembled WGS sequence"/>
</dbReference>
<feature type="compositionally biased region" description="Polar residues" evidence="8">
    <location>
        <begin position="188"/>
        <end position="197"/>
    </location>
</feature>
<dbReference type="GO" id="GO:1990817">
    <property type="term" value="F:poly(A) RNA polymerase activity"/>
    <property type="evidence" value="ECO:0007669"/>
    <property type="project" value="UniProtKB-EC"/>
</dbReference>
<feature type="compositionally biased region" description="Low complexity" evidence="8">
    <location>
        <begin position="98"/>
        <end position="107"/>
    </location>
</feature>
<dbReference type="InterPro" id="IPR054708">
    <property type="entry name" value="MTPAP-like_central"/>
</dbReference>
<dbReference type="GO" id="GO:0031123">
    <property type="term" value="P:RNA 3'-end processing"/>
    <property type="evidence" value="ECO:0007669"/>
    <property type="project" value="TreeGrafter"/>
</dbReference>
<keyword evidence="12" id="KW-1185">Reference proteome</keyword>
<feature type="region of interest" description="Disordered" evidence="8">
    <location>
        <begin position="1"/>
        <end position="42"/>
    </location>
</feature>
<keyword evidence="6" id="KW-0479">Metal-binding</keyword>
<comment type="similarity">
    <text evidence="3">Belongs to the DNA polymerase type-B-like family.</text>
</comment>
<dbReference type="RefSeq" id="XP_062638361.1">
    <property type="nucleotide sequence ID" value="XM_062780233.1"/>
</dbReference>
<protein>
    <recommendedName>
        <fullName evidence="4">polynucleotide adenylyltransferase</fullName>
        <ecNumber evidence="4">2.7.7.19</ecNumber>
    </recommendedName>
</protein>
<proteinExistence type="inferred from homology"/>
<feature type="compositionally biased region" description="Basic and acidic residues" evidence="8">
    <location>
        <begin position="1317"/>
        <end position="1326"/>
    </location>
</feature>
<dbReference type="InterPro" id="IPR043519">
    <property type="entry name" value="NT_sf"/>
</dbReference>
<evidence type="ECO:0000256" key="1">
    <source>
        <dbReference type="ARBA" id="ARBA00001936"/>
    </source>
</evidence>
<organism evidence="11 12">
    <name type="scientific">Dichotomopilus funicola</name>
    <dbReference type="NCBI Taxonomy" id="1934379"/>
    <lineage>
        <taxon>Eukaryota</taxon>
        <taxon>Fungi</taxon>
        <taxon>Dikarya</taxon>
        <taxon>Ascomycota</taxon>
        <taxon>Pezizomycotina</taxon>
        <taxon>Sordariomycetes</taxon>
        <taxon>Sordariomycetidae</taxon>
        <taxon>Sordariales</taxon>
        <taxon>Chaetomiaceae</taxon>
        <taxon>Dichotomopilus</taxon>
    </lineage>
</organism>
<dbReference type="GO" id="GO:0046872">
    <property type="term" value="F:metal ion binding"/>
    <property type="evidence" value="ECO:0007669"/>
    <property type="project" value="UniProtKB-KW"/>
</dbReference>
<feature type="region of interest" description="Disordered" evidence="8">
    <location>
        <begin position="738"/>
        <end position="761"/>
    </location>
</feature>
<reference evidence="11" key="1">
    <citation type="journal article" date="2023" name="Mol. Phylogenet. Evol.">
        <title>Genome-scale phylogeny and comparative genomics of the fungal order Sordariales.</title>
        <authorList>
            <person name="Hensen N."/>
            <person name="Bonometti L."/>
            <person name="Westerberg I."/>
            <person name="Brannstrom I.O."/>
            <person name="Guillou S."/>
            <person name="Cros-Aarteil S."/>
            <person name="Calhoun S."/>
            <person name="Haridas S."/>
            <person name="Kuo A."/>
            <person name="Mondo S."/>
            <person name="Pangilinan J."/>
            <person name="Riley R."/>
            <person name="LaButti K."/>
            <person name="Andreopoulos B."/>
            <person name="Lipzen A."/>
            <person name="Chen C."/>
            <person name="Yan M."/>
            <person name="Daum C."/>
            <person name="Ng V."/>
            <person name="Clum A."/>
            <person name="Steindorff A."/>
            <person name="Ohm R.A."/>
            <person name="Martin F."/>
            <person name="Silar P."/>
            <person name="Natvig D.O."/>
            <person name="Lalanne C."/>
            <person name="Gautier V."/>
            <person name="Ament-Velasquez S.L."/>
            <person name="Kruys A."/>
            <person name="Hutchinson M.I."/>
            <person name="Powell A.J."/>
            <person name="Barry K."/>
            <person name="Miller A.N."/>
            <person name="Grigoriev I.V."/>
            <person name="Debuchy R."/>
            <person name="Gladieux P."/>
            <person name="Hiltunen Thoren M."/>
            <person name="Johannesson H."/>
        </authorList>
    </citation>
    <scope>NUCLEOTIDE SEQUENCE</scope>
    <source>
        <strain evidence="11">CBS 141.50</strain>
    </source>
</reference>
<evidence type="ECO:0000256" key="4">
    <source>
        <dbReference type="ARBA" id="ARBA00012388"/>
    </source>
</evidence>
<feature type="compositionally biased region" description="Basic and acidic residues" evidence="8">
    <location>
        <begin position="1173"/>
        <end position="1183"/>
    </location>
</feature>
<feature type="domain" description="Poly(A) RNA polymerase mitochondrial-like central palm" evidence="10">
    <location>
        <begin position="286"/>
        <end position="417"/>
    </location>
</feature>
<feature type="compositionally biased region" description="Polar residues" evidence="8">
    <location>
        <begin position="1235"/>
        <end position="1250"/>
    </location>
</feature>
<feature type="domain" description="PAP-associated" evidence="9">
    <location>
        <begin position="507"/>
        <end position="561"/>
    </location>
</feature>
<feature type="compositionally biased region" description="Low complexity" evidence="8">
    <location>
        <begin position="16"/>
        <end position="37"/>
    </location>
</feature>
<evidence type="ECO:0000313" key="11">
    <source>
        <dbReference type="EMBL" id="KAK4144990.1"/>
    </source>
</evidence>
<feature type="region of interest" description="Disordered" evidence="8">
    <location>
        <begin position="925"/>
        <end position="989"/>
    </location>
</feature>
<feature type="region of interest" description="Disordered" evidence="8">
    <location>
        <begin position="1054"/>
        <end position="1104"/>
    </location>
</feature>
<feature type="compositionally biased region" description="Gly residues" evidence="8">
    <location>
        <begin position="629"/>
        <end position="644"/>
    </location>
</feature>
<evidence type="ECO:0000313" key="12">
    <source>
        <dbReference type="Proteomes" id="UP001302676"/>
    </source>
</evidence>
<evidence type="ECO:0000256" key="3">
    <source>
        <dbReference type="ARBA" id="ARBA00008593"/>
    </source>
</evidence>
<dbReference type="InterPro" id="IPR002058">
    <property type="entry name" value="PAP_assoc"/>
</dbReference>
<accession>A0AAN6V6L6</accession>
<evidence type="ECO:0000256" key="6">
    <source>
        <dbReference type="ARBA" id="ARBA00022723"/>
    </source>
</evidence>
<feature type="compositionally biased region" description="Low complexity" evidence="8">
    <location>
        <begin position="1223"/>
        <end position="1234"/>
    </location>
</feature>
<evidence type="ECO:0000256" key="7">
    <source>
        <dbReference type="ARBA" id="ARBA00022842"/>
    </source>
</evidence>
<dbReference type="SUPFAM" id="SSF81631">
    <property type="entry name" value="PAP/OAS1 substrate-binding domain"/>
    <property type="match status" value="1"/>
</dbReference>
<dbReference type="CDD" id="cd05402">
    <property type="entry name" value="NT_PAP_TUTase"/>
    <property type="match status" value="1"/>
</dbReference>
<gene>
    <name evidence="11" type="ORF">C8A04DRAFT_27238</name>
</gene>
<dbReference type="Gene3D" id="3.30.460.10">
    <property type="entry name" value="Beta Polymerase, domain 2"/>
    <property type="match status" value="1"/>
</dbReference>
<reference evidence="11" key="2">
    <citation type="submission" date="2023-05" db="EMBL/GenBank/DDBJ databases">
        <authorList>
            <consortium name="Lawrence Berkeley National Laboratory"/>
            <person name="Steindorff A."/>
            <person name="Hensen N."/>
            <person name="Bonometti L."/>
            <person name="Westerberg I."/>
            <person name="Brannstrom I.O."/>
            <person name="Guillou S."/>
            <person name="Cros-Aarteil S."/>
            <person name="Calhoun S."/>
            <person name="Haridas S."/>
            <person name="Kuo A."/>
            <person name="Mondo S."/>
            <person name="Pangilinan J."/>
            <person name="Riley R."/>
            <person name="Labutti K."/>
            <person name="Andreopoulos B."/>
            <person name="Lipzen A."/>
            <person name="Chen C."/>
            <person name="Yanf M."/>
            <person name="Daum C."/>
            <person name="Ng V."/>
            <person name="Clum A."/>
            <person name="Ohm R."/>
            <person name="Martin F."/>
            <person name="Silar P."/>
            <person name="Natvig D."/>
            <person name="Lalanne C."/>
            <person name="Gautier V."/>
            <person name="Ament-Velasquez S.L."/>
            <person name="Kruys A."/>
            <person name="Hutchinson M.I."/>
            <person name="Powell A.J."/>
            <person name="Barry K."/>
            <person name="Miller A.N."/>
            <person name="Grigoriev I.V."/>
            <person name="Debuchy R."/>
            <person name="Gladieux P."/>
            <person name="Thoren M.H."/>
            <person name="Johannesson H."/>
        </authorList>
    </citation>
    <scope>NUCLEOTIDE SEQUENCE</scope>
    <source>
        <strain evidence="11">CBS 141.50</strain>
    </source>
</reference>
<feature type="compositionally biased region" description="Polar residues" evidence="8">
    <location>
        <begin position="1054"/>
        <end position="1077"/>
    </location>
</feature>
<feature type="region of interest" description="Disordered" evidence="8">
    <location>
        <begin position="815"/>
        <end position="880"/>
    </location>
</feature>
<name>A0AAN6V6L6_9PEZI</name>
<evidence type="ECO:0000259" key="9">
    <source>
        <dbReference type="Pfam" id="PF03828"/>
    </source>
</evidence>
<sequence length="1326" mass="143501">MDGQPVTAEPKHHYQSHAWSATPSATATPRAKPASPAESSPTYFGTQLELLPILFPQQVYQDKLLQYNKLLSAGRGGGGGLQTPPLPPVLSSPQTKASTRSRSSSKVSNKDNSHAKLAAQSCHGNRSAKSSDPAERAPIKQGRESSSAKMSAKKSAEPPAARDVSSRLPPPTSQNPSFAAAAAAAAAQSSSVPSTPHQHPRKFSFESREQSPGAPQNHSPRSAYSETNGSVPSLRPLPPRLGGCRFETAIPHSRRRMPYSLGTDRLEKVSLDKVKGQLPDKEEKKLEAEMQQLFSSLLPTDEIEGNRQKLVSKLEKLFNDEWPGHSIRVHLFGSSGNLLCSDDSDVDICITTPWRELESVCLIADLLQRHGMEKVVCVSSAKVPIVKIWDPELSLACDMNVNNTLALENTRMVRTYVSIDDRVRPLAVIIKYWTRRRIINDAAFGGTLSSYTWICMIIAFLQLRSPPVLPALHRLDNLKLVKPDGTRSEFADDISKLRGFGSGNSESLAVLLFQFFRFYAHEFDYDKHALSIRMGKVLTKVEKKWHIGTNNTLCIEEPFNTIRNLGNTADDTSFRGLHMELRRAFDLIAEGKFGECCEEYVFPKEEERIWQKPAPRPVLLRSSSQQQHGSGGGNGGGRNRGGFRGNRQQHHRNNNNNPNRRSSSSVAYDNNSTFTQTTLPPTITTQDLLWYQAQNNQLGVPQELLTTSLSAFAAHESMRFQLYSQLNQQQQQVLAHAQRMQNGSGADRSRTNSFDNPPLTAPIRPELMYSFGFPLQHTPYYHPAFTTYPSSPASAAPPPSNGQSEFRRSLHRNAAANDSGAPGGNGTLRSQSQPASRTPMATSQSMAAYSTSSQSYNGMATSQSRQVNGSPVPGFLPDEAGDLGLGGLGLDDNAVNALSDSPPLHDDPSRYSGYYVNEYASHGRRSSSYLNGTLPGKSATAGEPIPVPTGQGSGGGGRRRLSTDQLPQSVLDRRMKRTSRSPSPMGHARNMSMGVNSAPLLSAPFGQANSKLPAKPLVVNGTAPKTASALSSAGAAVSMEPLVMNGTNYDSTNALHIQGVSPSTSWPDAQSTPSPSSAEPAGTPASQRPVIVNGSSTNRSPPAMSNMSNMPNMPNMMDPSFQQRLAMGPGFQMPYSAVAGDPTGIAGFSRIHTRQQLAPLDLAMGDYGSHHEPHLSPVYEHRTPSPTVGRKFEPSPIVHSPGHLAAREYPKATHVSHKGSGNGSNKSPTNGPSSRHQQQQSQELATTRSPAQDHRITGLARENGHVRAAKNQTESFSGWQKSKPRKKGTADSKHAASSGGGNNPGNGNFSSYSEVPPKNDADRKGG</sequence>
<feature type="compositionally biased region" description="Polar residues" evidence="8">
    <location>
        <begin position="213"/>
        <end position="231"/>
    </location>
</feature>
<evidence type="ECO:0000256" key="8">
    <source>
        <dbReference type="SAM" id="MobiDB-lite"/>
    </source>
</evidence>
<comment type="caution">
    <text evidence="11">The sequence shown here is derived from an EMBL/GenBank/DDBJ whole genome shotgun (WGS) entry which is preliminary data.</text>
</comment>
<feature type="compositionally biased region" description="Polar residues" evidence="8">
    <location>
        <begin position="1270"/>
        <end position="1280"/>
    </location>
</feature>
<keyword evidence="7" id="KW-0460">Magnesium</keyword>
<dbReference type="EC" id="2.7.7.19" evidence="4"/>
<dbReference type="PANTHER" id="PTHR12271">
    <property type="entry name" value="POLY A POLYMERASE CID PAP -RELATED"/>
    <property type="match status" value="1"/>
</dbReference>
<feature type="compositionally biased region" description="Polar residues" evidence="8">
    <location>
        <begin position="827"/>
        <end position="869"/>
    </location>
</feature>
<dbReference type="EMBL" id="MU853572">
    <property type="protein sequence ID" value="KAK4144990.1"/>
    <property type="molecule type" value="Genomic_DNA"/>
</dbReference>
<dbReference type="SUPFAM" id="SSF81301">
    <property type="entry name" value="Nucleotidyltransferase"/>
    <property type="match status" value="1"/>
</dbReference>
<comment type="cofactor">
    <cofactor evidence="1">
        <name>Mn(2+)</name>
        <dbReference type="ChEBI" id="CHEBI:29035"/>
    </cofactor>
</comment>
<dbReference type="PANTHER" id="PTHR12271:SF113">
    <property type="entry name" value="POLY(A) RNA POLYMERASE CID11"/>
    <property type="match status" value="1"/>
</dbReference>
<evidence type="ECO:0000256" key="5">
    <source>
        <dbReference type="ARBA" id="ARBA00022679"/>
    </source>
</evidence>
<dbReference type="Pfam" id="PF22600">
    <property type="entry name" value="MTPAP-like_central"/>
    <property type="match status" value="1"/>
</dbReference>
<dbReference type="Pfam" id="PF03828">
    <property type="entry name" value="PAP_assoc"/>
    <property type="match status" value="1"/>
</dbReference>
<dbReference type="GO" id="GO:0010605">
    <property type="term" value="P:negative regulation of macromolecule metabolic process"/>
    <property type="evidence" value="ECO:0007669"/>
    <property type="project" value="UniProtKB-ARBA"/>
</dbReference>
<evidence type="ECO:0000259" key="10">
    <source>
        <dbReference type="Pfam" id="PF22600"/>
    </source>
</evidence>
<feature type="region of interest" description="Disordered" evidence="8">
    <location>
        <begin position="1173"/>
        <end position="1326"/>
    </location>
</feature>
<evidence type="ECO:0000256" key="2">
    <source>
        <dbReference type="ARBA" id="ARBA00001946"/>
    </source>
</evidence>
<comment type="cofactor">
    <cofactor evidence="2">
        <name>Mg(2+)</name>
        <dbReference type="ChEBI" id="CHEBI:18420"/>
    </cofactor>
</comment>
<feature type="region of interest" description="Disordered" evidence="8">
    <location>
        <begin position="620"/>
        <end position="679"/>
    </location>
</feature>
<dbReference type="GeneID" id="87816846"/>
<dbReference type="Gene3D" id="1.10.1410.10">
    <property type="match status" value="1"/>
</dbReference>
<keyword evidence="5" id="KW-0808">Transferase</keyword>
<feature type="region of interest" description="Disordered" evidence="8">
    <location>
        <begin position="71"/>
        <end position="249"/>
    </location>
</feature>
<feature type="compositionally biased region" description="Basic and acidic residues" evidence="8">
    <location>
        <begin position="132"/>
        <end position="143"/>
    </location>
</feature>
<feature type="compositionally biased region" description="Low complexity" evidence="8">
    <location>
        <begin position="654"/>
        <end position="665"/>
    </location>
</feature>